<accession>A0ABP4PG55</accession>
<gene>
    <name evidence="1" type="ORF">GCM10009827_119220</name>
</gene>
<reference evidence="2" key="1">
    <citation type="journal article" date="2019" name="Int. J. Syst. Evol. Microbiol.">
        <title>The Global Catalogue of Microorganisms (GCM) 10K type strain sequencing project: providing services to taxonomists for standard genome sequencing and annotation.</title>
        <authorList>
            <consortium name="The Broad Institute Genomics Platform"/>
            <consortium name="The Broad Institute Genome Sequencing Center for Infectious Disease"/>
            <person name="Wu L."/>
            <person name="Ma J."/>
        </authorList>
    </citation>
    <scope>NUCLEOTIDE SEQUENCE [LARGE SCALE GENOMIC DNA]</scope>
    <source>
        <strain evidence="2">JCM 15933</strain>
    </source>
</reference>
<organism evidence="1 2">
    <name type="scientific">Dactylosporangium maewongense</name>
    <dbReference type="NCBI Taxonomy" id="634393"/>
    <lineage>
        <taxon>Bacteria</taxon>
        <taxon>Bacillati</taxon>
        <taxon>Actinomycetota</taxon>
        <taxon>Actinomycetes</taxon>
        <taxon>Micromonosporales</taxon>
        <taxon>Micromonosporaceae</taxon>
        <taxon>Dactylosporangium</taxon>
    </lineage>
</organism>
<sequence>MELRPELSPPVIPSTRIEQLCAAIHTVVELLESGADARADIAAFNEDTGHTYEPYDFMTYGSWRNIEEFALEAARPAWPKVPDVSREELVEIVRRIQIQAMDDDRDYYLLVLETNTVRPGVSDLIHWPPPHLVGASAEAIVDEALRYRPTAL</sequence>
<name>A0ABP4PG55_9ACTN</name>
<evidence type="ECO:0000313" key="1">
    <source>
        <dbReference type="EMBL" id="GAA1577566.1"/>
    </source>
</evidence>
<dbReference type="Proteomes" id="UP001501470">
    <property type="component" value="Unassembled WGS sequence"/>
</dbReference>
<proteinExistence type="predicted"/>
<evidence type="ECO:0000313" key="2">
    <source>
        <dbReference type="Proteomes" id="UP001501470"/>
    </source>
</evidence>
<protein>
    <submittedName>
        <fullName evidence="1">Uncharacterized protein</fullName>
    </submittedName>
</protein>
<dbReference type="RefSeq" id="WP_344515834.1">
    <property type="nucleotide sequence ID" value="NZ_BAAAQD010000066.1"/>
</dbReference>
<comment type="caution">
    <text evidence="1">The sequence shown here is derived from an EMBL/GenBank/DDBJ whole genome shotgun (WGS) entry which is preliminary data.</text>
</comment>
<dbReference type="EMBL" id="BAAAQD010000066">
    <property type="protein sequence ID" value="GAA1577566.1"/>
    <property type="molecule type" value="Genomic_DNA"/>
</dbReference>
<keyword evidence="2" id="KW-1185">Reference proteome</keyword>